<protein>
    <recommendedName>
        <fullName evidence="8">UDP-N-acetylmuramoyl-L-alanyl-D-glutamate--2,6-diaminopimelate ligase</fullName>
        <ecNumber evidence="8">6.3.2.13</ecNumber>
    </recommendedName>
    <alternativeName>
        <fullName evidence="8">Meso-A2pm-adding enzyme</fullName>
    </alternativeName>
    <alternativeName>
        <fullName evidence="8">Meso-diaminopimelate-adding enzyme</fullName>
    </alternativeName>
    <alternativeName>
        <fullName evidence="8">UDP-MurNAc-L-Ala-D-Glu:meso-diaminopimelate ligase</fullName>
    </alternativeName>
    <alternativeName>
        <fullName evidence="8">UDP-MurNAc-tripeptide synthetase</fullName>
    </alternativeName>
    <alternativeName>
        <fullName evidence="8">UDP-N-acetylmuramyl-tripeptide synthetase</fullName>
    </alternativeName>
</protein>
<reference evidence="13 14" key="1">
    <citation type="submission" date="2024-06" db="EMBL/GenBank/DDBJ databases">
        <title>Genomic Encyclopedia of Type Strains, Phase IV (KMG-IV): sequencing the most valuable type-strain genomes for metagenomic binning, comparative biology and taxonomic classification.</title>
        <authorList>
            <person name="Goeker M."/>
        </authorList>
    </citation>
    <scope>NUCLEOTIDE SEQUENCE [LARGE SCALE GENOMIC DNA]</scope>
    <source>
        <strain evidence="13 14">DSM 26128</strain>
    </source>
</reference>
<evidence type="ECO:0000256" key="2">
    <source>
        <dbReference type="ARBA" id="ARBA00005898"/>
    </source>
</evidence>
<feature type="modified residue" description="N6-carboxylysine" evidence="8">
    <location>
        <position position="225"/>
    </location>
</feature>
<keyword evidence="6 8" id="KW-0131">Cell cycle</keyword>
<dbReference type="InterPro" id="IPR004101">
    <property type="entry name" value="Mur_ligase_C"/>
</dbReference>
<comment type="similarity">
    <text evidence="2 8">Belongs to the MurCDEF family. MurE subfamily.</text>
</comment>
<dbReference type="InterPro" id="IPR036565">
    <property type="entry name" value="Mur-like_cat_sf"/>
</dbReference>
<evidence type="ECO:0000313" key="14">
    <source>
        <dbReference type="Proteomes" id="UP001549099"/>
    </source>
</evidence>
<evidence type="ECO:0000259" key="11">
    <source>
        <dbReference type="Pfam" id="PF02875"/>
    </source>
</evidence>
<dbReference type="Pfam" id="PF02875">
    <property type="entry name" value="Mur_ligase_C"/>
    <property type="match status" value="1"/>
</dbReference>
<dbReference type="GO" id="GO:0008765">
    <property type="term" value="F:UDP-N-acetylmuramoylalanyl-D-glutamate-2,6-diaminopimelate ligase activity"/>
    <property type="evidence" value="ECO:0007669"/>
    <property type="project" value="UniProtKB-EC"/>
</dbReference>
<evidence type="ECO:0000256" key="5">
    <source>
        <dbReference type="ARBA" id="ARBA00022984"/>
    </source>
</evidence>
<dbReference type="Pfam" id="PF08245">
    <property type="entry name" value="Mur_ligase_M"/>
    <property type="match status" value="1"/>
</dbReference>
<evidence type="ECO:0000256" key="3">
    <source>
        <dbReference type="ARBA" id="ARBA00022618"/>
    </source>
</evidence>
<comment type="function">
    <text evidence="8">Catalyzes the addition of meso-diaminopimelic acid to the nucleotide precursor UDP-N-acetylmuramoyl-L-alanyl-D-glutamate (UMAG) in the biosynthesis of bacterial cell-wall peptidoglycan.</text>
</comment>
<feature type="binding site" evidence="8">
    <location>
        <begin position="113"/>
        <end position="119"/>
    </location>
    <ligand>
        <name>ATP</name>
        <dbReference type="ChEBI" id="CHEBI:30616"/>
    </ligand>
</feature>
<keyword evidence="4 8" id="KW-0133">Cell shape</keyword>
<accession>A0ABV2GC31</accession>
<evidence type="ECO:0000313" key="13">
    <source>
        <dbReference type="EMBL" id="MET3575847.1"/>
    </source>
</evidence>
<comment type="PTM">
    <text evidence="8">Carboxylation is probably crucial for Mg(2+) binding and, consequently, for the gamma-phosphate positioning of ATP.</text>
</comment>
<feature type="binding site" evidence="8">
    <location>
        <begin position="402"/>
        <end position="405"/>
    </location>
    <ligand>
        <name>meso-2,6-diaminopimelate</name>
        <dbReference type="ChEBI" id="CHEBI:57791"/>
    </ligand>
</feature>
<evidence type="ECO:0000256" key="6">
    <source>
        <dbReference type="ARBA" id="ARBA00023306"/>
    </source>
</evidence>
<keyword evidence="14" id="KW-1185">Reference proteome</keyword>
<dbReference type="RefSeq" id="WP_354197372.1">
    <property type="nucleotide sequence ID" value="NZ_JBEPLW010000012.1"/>
</dbReference>
<feature type="binding site" evidence="8">
    <location>
        <position position="31"/>
    </location>
    <ligand>
        <name>UDP-N-acetyl-alpha-D-muramoyl-L-alanyl-D-glutamate</name>
        <dbReference type="ChEBI" id="CHEBI:83900"/>
    </ligand>
</feature>
<keyword evidence="8" id="KW-0460">Magnesium</keyword>
<dbReference type="HAMAP" id="MF_00208">
    <property type="entry name" value="MurE"/>
    <property type="match status" value="1"/>
</dbReference>
<dbReference type="SUPFAM" id="SSF53244">
    <property type="entry name" value="MurD-like peptide ligases, peptide-binding domain"/>
    <property type="match status" value="1"/>
</dbReference>
<evidence type="ECO:0000256" key="4">
    <source>
        <dbReference type="ARBA" id="ARBA00022960"/>
    </source>
</evidence>
<name>A0ABV2GC31_9BACL</name>
<dbReference type="InterPro" id="IPR005761">
    <property type="entry name" value="UDP-N-AcMur-Glu-dNH2Pim_ligase"/>
</dbReference>
<dbReference type="NCBIfam" id="TIGR01085">
    <property type="entry name" value="murE"/>
    <property type="match status" value="1"/>
</dbReference>
<dbReference type="SUPFAM" id="SSF53623">
    <property type="entry name" value="MurD-like peptide ligases, catalytic domain"/>
    <property type="match status" value="1"/>
</dbReference>
<evidence type="ECO:0000256" key="7">
    <source>
        <dbReference type="ARBA" id="ARBA00023316"/>
    </source>
</evidence>
<keyword evidence="8 13" id="KW-0436">Ligase</keyword>
<dbReference type="Gene3D" id="3.90.190.20">
    <property type="entry name" value="Mur ligase, C-terminal domain"/>
    <property type="match status" value="1"/>
</dbReference>
<evidence type="ECO:0000256" key="1">
    <source>
        <dbReference type="ARBA" id="ARBA00004752"/>
    </source>
</evidence>
<evidence type="ECO:0000259" key="12">
    <source>
        <dbReference type="Pfam" id="PF08245"/>
    </source>
</evidence>
<keyword evidence="8" id="KW-0963">Cytoplasm</keyword>
<dbReference type="EMBL" id="JBEPLW010000012">
    <property type="protein sequence ID" value="MET3575847.1"/>
    <property type="molecule type" value="Genomic_DNA"/>
</dbReference>
<dbReference type="SUPFAM" id="SSF63418">
    <property type="entry name" value="MurE/MurF N-terminal domain"/>
    <property type="match status" value="1"/>
</dbReference>
<dbReference type="InterPro" id="IPR000713">
    <property type="entry name" value="Mur_ligase_N"/>
</dbReference>
<keyword evidence="5 8" id="KW-0573">Peptidoglycan synthesis</keyword>
<feature type="binding site" evidence="8">
    <location>
        <position position="193"/>
    </location>
    <ligand>
        <name>UDP-N-acetyl-alpha-D-muramoyl-L-alanyl-D-glutamate</name>
        <dbReference type="ChEBI" id="CHEBI:83900"/>
    </ligand>
</feature>
<comment type="caution">
    <text evidence="8">Lacks conserved residue(s) required for the propagation of feature annotation.</text>
</comment>
<feature type="short sequence motif" description="Meso-diaminopimelate recognition motif" evidence="8">
    <location>
        <begin position="402"/>
        <end position="405"/>
    </location>
</feature>
<comment type="caution">
    <text evidence="13">The sequence shown here is derived from an EMBL/GenBank/DDBJ whole genome shotgun (WGS) entry which is preliminary data.</text>
</comment>
<keyword evidence="7 8" id="KW-0961">Cell wall biogenesis/degradation</keyword>
<dbReference type="PANTHER" id="PTHR23135:SF4">
    <property type="entry name" value="UDP-N-ACETYLMURAMOYL-L-ALANYL-D-GLUTAMATE--2,6-DIAMINOPIMELATE LIGASE MURE HOMOLOG, CHLOROPLASTIC"/>
    <property type="match status" value="1"/>
</dbReference>
<sequence length="510" mass="53576">MILLCELLKNWPCTAEGGDIRTEIHAVTDHSAEVVPGSLFVARKGRASDGAAHIPEALRKGAVAVVTDSASPPVLPPGVVSVSVPDAADFLAHACSAFFGRPSERLSVIAVTGTNGKTTVTRFIGQIFKEAGVKAAVLGTLGLWIDGEQADYPLPPMTTVPPAHLHKVLRHCVDAGVTHVALEASSLGLEGGRLNHCRIRDGIFLNIGNDHHGEHGGEAAYLRAKARLVKLADQIIVNRDDPAVLKLCEGAIPAWTFGGTPGDGRHVWIADDGSGGWEAGWCGGGAAVDAPVGGEHNRLNAAAALAAALSAGLEPAGCAGALGRLRLPAGRMQEMEKNGIRVVVDYAHTPDALEAVLKALSRTATGRLITVFGCGGDRDKEKRPEMGEIAAFYSSEVWVTSDNPRNEDPEAIIRDIFKGIGRQTARFRKEPDRDRAIRYAIAGATPGDVVLIAGKGHESGQTAGGVTKPFSDAEAAERHLSHYHGNHLEISGADPVQSVEGICYDGGEME</sequence>
<dbReference type="NCBIfam" id="NF001126">
    <property type="entry name" value="PRK00139.1-4"/>
    <property type="match status" value="1"/>
</dbReference>
<comment type="subcellular location">
    <subcellularLocation>
        <location evidence="8 9">Cytoplasm</location>
    </subcellularLocation>
</comment>
<dbReference type="EC" id="6.3.2.13" evidence="8"/>
<evidence type="ECO:0000256" key="8">
    <source>
        <dbReference type="HAMAP-Rule" id="MF_00208"/>
    </source>
</evidence>
<feature type="binding site" evidence="8">
    <location>
        <position position="185"/>
    </location>
    <ligand>
        <name>UDP-N-acetyl-alpha-D-muramoyl-L-alanyl-D-glutamate</name>
        <dbReference type="ChEBI" id="CHEBI:83900"/>
    </ligand>
</feature>
<feature type="binding site" evidence="8">
    <location>
        <position position="454"/>
    </location>
    <ligand>
        <name>meso-2,6-diaminopimelate</name>
        <dbReference type="ChEBI" id="CHEBI:57791"/>
    </ligand>
</feature>
<organism evidence="13 14">
    <name type="scientific">Bhargavaea ullalensis</name>
    <dbReference type="NCBI Taxonomy" id="1265685"/>
    <lineage>
        <taxon>Bacteria</taxon>
        <taxon>Bacillati</taxon>
        <taxon>Bacillota</taxon>
        <taxon>Bacilli</taxon>
        <taxon>Bacillales</taxon>
        <taxon>Caryophanaceae</taxon>
        <taxon>Bhargavaea</taxon>
    </lineage>
</organism>
<comment type="catalytic activity">
    <reaction evidence="8">
        <text>UDP-N-acetyl-alpha-D-muramoyl-L-alanyl-D-glutamate + meso-2,6-diaminopimelate + ATP = UDP-N-acetyl-alpha-D-muramoyl-L-alanyl-gamma-D-glutamyl-meso-2,6-diaminopimelate + ADP + phosphate + H(+)</text>
        <dbReference type="Rhea" id="RHEA:23676"/>
        <dbReference type="ChEBI" id="CHEBI:15378"/>
        <dbReference type="ChEBI" id="CHEBI:30616"/>
        <dbReference type="ChEBI" id="CHEBI:43474"/>
        <dbReference type="ChEBI" id="CHEBI:57791"/>
        <dbReference type="ChEBI" id="CHEBI:83900"/>
        <dbReference type="ChEBI" id="CHEBI:83905"/>
        <dbReference type="ChEBI" id="CHEBI:456216"/>
        <dbReference type="EC" id="6.3.2.13"/>
    </reaction>
</comment>
<dbReference type="Proteomes" id="UP001549099">
    <property type="component" value="Unassembled WGS sequence"/>
</dbReference>
<dbReference type="Pfam" id="PF01225">
    <property type="entry name" value="Mur_ligase"/>
    <property type="match status" value="1"/>
</dbReference>
<dbReference type="InterPro" id="IPR036615">
    <property type="entry name" value="Mur_ligase_C_dom_sf"/>
</dbReference>
<gene>
    <name evidence="8" type="primary">murE</name>
    <name evidence="13" type="ORF">ABID49_001753</name>
</gene>
<feature type="binding site" evidence="8">
    <location>
        <position position="378"/>
    </location>
    <ligand>
        <name>meso-2,6-diaminopimelate</name>
        <dbReference type="ChEBI" id="CHEBI:57791"/>
    </ligand>
</feature>
<keyword evidence="8" id="KW-0067">ATP-binding</keyword>
<feature type="domain" description="Mur ligase N-terminal catalytic" evidence="10">
    <location>
        <begin position="23"/>
        <end position="98"/>
    </location>
</feature>
<keyword evidence="8" id="KW-0547">Nucleotide-binding</keyword>
<proteinExistence type="inferred from homology"/>
<comment type="cofactor">
    <cofactor evidence="8">
        <name>Mg(2+)</name>
        <dbReference type="ChEBI" id="CHEBI:18420"/>
    </cofactor>
</comment>
<keyword evidence="3 8" id="KW-0132">Cell division</keyword>
<evidence type="ECO:0000259" key="10">
    <source>
        <dbReference type="Pfam" id="PF01225"/>
    </source>
</evidence>
<evidence type="ECO:0000256" key="9">
    <source>
        <dbReference type="RuleBase" id="RU004135"/>
    </source>
</evidence>
<dbReference type="PANTHER" id="PTHR23135">
    <property type="entry name" value="MUR LIGASE FAMILY MEMBER"/>
    <property type="match status" value="1"/>
</dbReference>
<comment type="pathway">
    <text evidence="1 8 9">Cell wall biogenesis; peptidoglycan biosynthesis.</text>
</comment>
<dbReference type="InterPro" id="IPR035911">
    <property type="entry name" value="MurE/MurF_N"/>
</dbReference>
<dbReference type="Gene3D" id="3.40.1390.10">
    <property type="entry name" value="MurE/MurF, N-terminal domain"/>
    <property type="match status" value="1"/>
</dbReference>
<dbReference type="Gene3D" id="3.40.1190.10">
    <property type="entry name" value="Mur-like, catalytic domain"/>
    <property type="match status" value="1"/>
</dbReference>
<feature type="binding site" evidence="8">
    <location>
        <position position="458"/>
    </location>
    <ligand>
        <name>meso-2,6-diaminopimelate</name>
        <dbReference type="ChEBI" id="CHEBI:57791"/>
    </ligand>
</feature>
<feature type="domain" description="Mur ligase central" evidence="12">
    <location>
        <begin position="111"/>
        <end position="308"/>
    </location>
</feature>
<dbReference type="InterPro" id="IPR013221">
    <property type="entry name" value="Mur_ligase_cen"/>
</dbReference>
<feature type="domain" description="Mur ligase C-terminal" evidence="11">
    <location>
        <begin position="330"/>
        <end position="456"/>
    </location>
</feature>
<feature type="binding site" evidence="8">
    <location>
        <begin position="158"/>
        <end position="159"/>
    </location>
    <ligand>
        <name>UDP-N-acetyl-alpha-D-muramoyl-L-alanyl-D-glutamate</name>
        <dbReference type="ChEBI" id="CHEBI:83900"/>
    </ligand>
</feature>